<feature type="compositionally biased region" description="Basic and acidic residues" evidence="7">
    <location>
        <begin position="762"/>
        <end position="773"/>
    </location>
</feature>
<keyword evidence="9" id="KW-1185">Reference proteome</keyword>
<feature type="region of interest" description="Disordered" evidence="7">
    <location>
        <begin position="309"/>
        <end position="338"/>
    </location>
</feature>
<evidence type="ECO:0000313" key="10">
    <source>
        <dbReference type="RefSeq" id="XP_031418655.1"/>
    </source>
</evidence>
<dbReference type="InterPro" id="IPR006788">
    <property type="entry name" value="Myrip/Melanophilin"/>
</dbReference>
<dbReference type="GO" id="GO:0048471">
    <property type="term" value="C:perinuclear region of cytoplasm"/>
    <property type="evidence" value="ECO:0007669"/>
    <property type="project" value="UniProtKB-SubCell"/>
</dbReference>
<protein>
    <submittedName>
        <fullName evidence="10">Rab effector MyRIP</fullName>
    </submittedName>
</protein>
<dbReference type="InterPro" id="IPR013083">
    <property type="entry name" value="Znf_RING/FYVE/PHD"/>
</dbReference>
<dbReference type="GO" id="GO:0030864">
    <property type="term" value="C:cortical actin cytoskeleton"/>
    <property type="evidence" value="ECO:0007669"/>
    <property type="project" value="TreeGrafter"/>
</dbReference>
<feature type="compositionally biased region" description="Low complexity" evidence="7">
    <location>
        <begin position="1123"/>
        <end position="1135"/>
    </location>
</feature>
<name>A0A6P8F3U3_CLUHA</name>
<dbReference type="FunFam" id="3.30.40.10:FF:000018">
    <property type="entry name" value="Synaptotagmin-like 5, isoform CRA_a"/>
    <property type="match status" value="1"/>
</dbReference>
<dbReference type="SUPFAM" id="SSF57903">
    <property type="entry name" value="FYVE/PHD zinc finger"/>
    <property type="match status" value="1"/>
</dbReference>
<evidence type="ECO:0000256" key="7">
    <source>
        <dbReference type="SAM" id="MobiDB-lite"/>
    </source>
</evidence>
<evidence type="ECO:0000313" key="9">
    <source>
        <dbReference type="Proteomes" id="UP000515152"/>
    </source>
</evidence>
<dbReference type="GO" id="GO:0017022">
    <property type="term" value="F:myosin binding"/>
    <property type="evidence" value="ECO:0007669"/>
    <property type="project" value="TreeGrafter"/>
</dbReference>
<feature type="compositionally biased region" description="Basic and acidic residues" evidence="7">
    <location>
        <begin position="819"/>
        <end position="841"/>
    </location>
</feature>
<dbReference type="CTD" id="561671"/>
<dbReference type="InterPro" id="IPR041282">
    <property type="entry name" value="FYVE_2"/>
</dbReference>
<keyword evidence="4" id="KW-0863">Zinc-finger</keyword>
<gene>
    <name evidence="10" type="primary">myripa</name>
</gene>
<feature type="compositionally biased region" description="Polar residues" evidence="7">
    <location>
        <begin position="536"/>
        <end position="548"/>
    </location>
</feature>
<dbReference type="KEGG" id="char:105907517"/>
<evidence type="ECO:0000256" key="6">
    <source>
        <dbReference type="SAM" id="Coils"/>
    </source>
</evidence>
<proteinExistence type="predicted"/>
<feature type="compositionally biased region" description="Basic and acidic residues" evidence="7">
    <location>
        <begin position="976"/>
        <end position="1028"/>
    </location>
</feature>
<accession>A0A6P8F3U3</accession>
<dbReference type="Pfam" id="PF02318">
    <property type="entry name" value="FYVE_2"/>
    <property type="match status" value="1"/>
</dbReference>
<feature type="compositionally biased region" description="Basic and acidic residues" evidence="7">
    <location>
        <begin position="899"/>
        <end position="918"/>
    </location>
</feature>
<keyword evidence="2" id="KW-0963">Cytoplasm</keyword>
<feature type="compositionally biased region" description="Basic and acidic residues" evidence="7">
    <location>
        <begin position="647"/>
        <end position="656"/>
    </location>
</feature>
<feature type="region of interest" description="Disordered" evidence="7">
    <location>
        <begin position="976"/>
        <end position="1066"/>
    </location>
</feature>
<reference evidence="10" key="1">
    <citation type="submission" date="2025-08" db="UniProtKB">
        <authorList>
            <consortium name="RefSeq"/>
        </authorList>
    </citation>
    <scope>IDENTIFICATION</scope>
</reference>
<dbReference type="InterPro" id="IPR010911">
    <property type="entry name" value="Rab_BD"/>
</dbReference>
<feature type="compositionally biased region" description="Basic residues" evidence="7">
    <location>
        <begin position="521"/>
        <end position="530"/>
    </location>
</feature>
<dbReference type="Proteomes" id="UP000515152">
    <property type="component" value="Chromosome 25"/>
</dbReference>
<dbReference type="GO" id="GO:0008270">
    <property type="term" value="F:zinc ion binding"/>
    <property type="evidence" value="ECO:0007669"/>
    <property type="project" value="UniProtKB-KW"/>
</dbReference>
<feature type="region of interest" description="Disordered" evidence="7">
    <location>
        <begin position="632"/>
        <end position="671"/>
    </location>
</feature>
<feature type="compositionally biased region" description="Polar residues" evidence="7">
    <location>
        <begin position="1236"/>
        <end position="1245"/>
    </location>
</feature>
<sequence length="1265" mass="141191">MSEVKEMGRKLDLSGLSEEEAHHVLQVVQRDMKLREKEESRLSEMKQELDAEGSRCTLLSRQHRFNERCCIRCCAPFTFLLNPRRPCLDCQYNVCKGCCTYSRRDKAWLCASCQKSRLLKTQSLEWYYNNVRRRFKRFGSAKVLKTLYRKHAAEQGNLAELTEESTYAESTGNEGSVCDSDSAFYKQIEEHNMADTITVALRVAEEAIDEAITKAEAYTDSQEKQKEAQYLQENREELIEELATTIVHKIIRRRRDLSDMQGDYNLEWPPDQDSELLTSEAETHSSLVNSTSLKSSLWRSRSAFSLLTDGTPDPFTEPQNVEDTPAAPPGHGLKKDGLPIKPTWKSVDRLDNSSASAVLQSPDGNWIAQQSTLLSRPSLLAKRKSLVFSVLEKESGVVSAYDRMGSDTEAEPDGAWGALLEFRRKMKTQGETQEEETQEEANTGTDTAGSDLDSAAPMKVGMDGARLRYHKPLLSLLKKRASLVQLHAPPLRRPSIIDMNFNPDAADSSEADEAQTVTPTRTRRRRRSRREHLDDSTQLTPYSSSVPEYSTLPLDDLVRMRNMMQETPPVLLTSDDGITSDTETPDILSSGYMTPEPLQCQPGDIIYKTPETTKTRRSLDQELTSRLQKLASKVSHFSSTEEELDRLDEKMKRQDGSSEESEAEGRESRAREALWDMEVEGDGNTGAEGDTSISGDRLAEMDIDMEEVKEEGQKYILSVRAKVQGIGEKIPTTARSQSRHMSLASVEPTWWESLSGLSGGSREGRPHVRHTSETESEGASIDEILNDMVRSSEIEIEKSTEAWERVECKIEAMDIGEDKAEEVRATGEVERDKRGEGKESWDDALSGKRKGREGNVEAQTAKGRDGGVKYDGDNNRLLPSVWQRGDQNKLGGKRKKAHSEKEVLAKGERRSEEQELRGGAHQSNAKPCVEQREPLGRSQVQDGGVSEGAAAAVAEQDTCHEVQSEEESFTFRAVRVHLDRPEASEKGCQEEGVRKKMEVKENRQSRGEEIPPQEKKAEKSGEEERESVKMATVSDKVAGDGGARGFLEESSSSDPNPYPSPDDIKKDRYGLELEHNLQLISNMLQQKYSAASLRSVTTEMLRVLNATEQLIQGAEGSVQEPVRPSASRPLPSLSPGQSRKLNEQLSKLEENVYVSASTVYGLEGELSDLDACARRIGQSTTERELAHLEDQVASAAAQVQQSELQVTDIAARIRALKTAGLNVAPQTRLFKAGSPTPKTQTIDTSRQQRRRLPAPPTKEKEPADI</sequence>
<organism evidence="9 10">
    <name type="scientific">Clupea harengus</name>
    <name type="common">Atlantic herring</name>
    <dbReference type="NCBI Taxonomy" id="7950"/>
    <lineage>
        <taxon>Eukaryota</taxon>
        <taxon>Metazoa</taxon>
        <taxon>Chordata</taxon>
        <taxon>Craniata</taxon>
        <taxon>Vertebrata</taxon>
        <taxon>Euteleostomi</taxon>
        <taxon>Actinopterygii</taxon>
        <taxon>Neopterygii</taxon>
        <taxon>Teleostei</taxon>
        <taxon>Clupei</taxon>
        <taxon>Clupeiformes</taxon>
        <taxon>Clupeoidei</taxon>
        <taxon>Clupeidae</taxon>
        <taxon>Clupea</taxon>
    </lineage>
</organism>
<feature type="region of interest" description="Disordered" evidence="7">
    <location>
        <begin position="494"/>
        <end position="548"/>
    </location>
</feature>
<feature type="region of interest" description="Disordered" evidence="7">
    <location>
        <begin position="1115"/>
        <end position="1138"/>
    </location>
</feature>
<feature type="coiled-coil region" evidence="6">
    <location>
        <begin position="1178"/>
        <end position="1205"/>
    </location>
</feature>
<evidence type="ECO:0000256" key="5">
    <source>
        <dbReference type="ARBA" id="ARBA00022833"/>
    </source>
</evidence>
<evidence type="ECO:0000256" key="1">
    <source>
        <dbReference type="ARBA" id="ARBA00004556"/>
    </source>
</evidence>
<keyword evidence="5" id="KW-0862">Zinc</keyword>
<feature type="region of interest" description="Disordered" evidence="7">
    <location>
        <begin position="427"/>
        <end position="457"/>
    </location>
</feature>
<keyword evidence="3" id="KW-0479">Metal-binding</keyword>
<dbReference type="GeneID" id="105907517"/>
<dbReference type="Pfam" id="PF04698">
    <property type="entry name" value="Rab_eff_C"/>
    <property type="match status" value="2"/>
</dbReference>
<feature type="coiled-coil region" evidence="6">
    <location>
        <begin position="28"/>
        <end position="55"/>
    </location>
</feature>
<dbReference type="InterPro" id="IPR051745">
    <property type="entry name" value="Intracell_Transport_Effector"/>
</dbReference>
<dbReference type="GO" id="GO:0006886">
    <property type="term" value="P:intracellular protein transport"/>
    <property type="evidence" value="ECO:0007669"/>
    <property type="project" value="InterPro"/>
</dbReference>
<dbReference type="OrthoDB" id="10072397at2759"/>
<feature type="domain" description="RabBD" evidence="8">
    <location>
        <begin position="10"/>
        <end position="130"/>
    </location>
</feature>
<feature type="coiled-coil region" evidence="6">
    <location>
        <begin position="201"/>
        <end position="241"/>
    </location>
</feature>
<feature type="compositionally biased region" description="Low complexity" evidence="7">
    <location>
        <begin position="943"/>
        <end position="952"/>
    </location>
</feature>
<dbReference type="RefSeq" id="XP_031418655.1">
    <property type="nucleotide sequence ID" value="XM_031562795.1"/>
</dbReference>
<evidence type="ECO:0000256" key="4">
    <source>
        <dbReference type="ARBA" id="ARBA00022771"/>
    </source>
</evidence>
<feature type="region of interest" description="Disordered" evidence="7">
    <location>
        <begin position="819"/>
        <end position="952"/>
    </location>
</feature>
<dbReference type="InterPro" id="IPR011011">
    <property type="entry name" value="Znf_FYVE_PHD"/>
</dbReference>
<evidence type="ECO:0000256" key="3">
    <source>
        <dbReference type="ARBA" id="ARBA00022723"/>
    </source>
</evidence>
<evidence type="ECO:0000259" key="8">
    <source>
        <dbReference type="PROSITE" id="PS50916"/>
    </source>
</evidence>
<dbReference type="Gene3D" id="3.30.40.10">
    <property type="entry name" value="Zinc/RING finger domain, C3HC4 (zinc finger)"/>
    <property type="match status" value="1"/>
</dbReference>
<keyword evidence="6" id="KW-0175">Coiled coil</keyword>
<dbReference type="PANTHER" id="PTHR14555">
    <property type="entry name" value="MYELIN-ASSOCIATED OLIGODENDROCYTIC BASIC PROTEIN MOBP -RELATED"/>
    <property type="match status" value="1"/>
</dbReference>
<dbReference type="PROSITE" id="PS50916">
    <property type="entry name" value="RABBD"/>
    <property type="match status" value="1"/>
</dbReference>
<feature type="region of interest" description="Disordered" evidence="7">
    <location>
        <begin position="755"/>
        <end position="778"/>
    </location>
</feature>
<evidence type="ECO:0000256" key="2">
    <source>
        <dbReference type="ARBA" id="ARBA00022490"/>
    </source>
</evidence>
<comment type="subcellular location">
    <subcellularLocation>
        <location evidence="1">Cytoplasm</location>
        <location evidence="1">Perinuclear region</location>
    </subcellularLocation>
</comment>
<feature type="region of interest" description="Disordered" evidence="7">
    <location>
        <begin position="1227"/>
        <end position="1265"/>
    </location>
</feature>
<dbReference type="AlphaFoldDB" id="A0A6P8F3U3"/>
<dbReference type="GO" id="GO:0031267">
    <property type="term" value="F:small GTPase binding"/>
    <property type="evidence" value="ECO:0007669"/>
    <property type="project" value="InterPro"/>
</dbReference>
<feature type="compositionally biased region" description="Basic and acidic residues" evidence="7">
    <location>
        <begin position="862"/>
        <end position="874"/>
    </location>
</feature>
<dbReference type="GO" id="GO:0003779">
    <property type="term" value="F:actin binding"/>
    <property type="evidence" value="ECO:0007669"/>
    <property type="project" value="TreeGrafter"/>
</dbReference>
<dbReference type="PANTHER" id="PTHR14555:SF6">
    <property type="entry name" value="RAB EFFECTOR MYRIP"/>
    <property type="match status" value="1"/>
</dbReference>